<keyword evidence="4" id="KW-1185">Reference proteome</keyword>
<sequence length="75" mass="8027">MSGVGRSQASEYIPHVREILLLPEATHKLAARAEAAKLLNTTTAHGLRQHLAACLDPRCPAEGDRIAGSELQDQA</sequence>
<comment type="caution">
    <text evidence="1">The sequence shown here is derived from an EMBL/GenBank/DDBJ whole genome shotgun (WGS) entry which is preliminary data.</text>
</comment>
<reference evidence="3 4" key="1">
    <citation type="submission" date="2019-03" db="EMBL/GenBank/DDBJ databases">
        <title>Genomic Encyclopedia of Type Strains, Phase IV (KMG-V): Genome sequencing to study the core and pangenomes of soil and plant-associated prokaryotes.</title>
        <authorList>
            <person name="Whitman W."/>
        </authorList>
    </citation>
    <scope>NUCLEOTIDE SEQUENCE [LARGE SCALE GENOMIC DNA]</scope>
    <source>
        <strain evidence="1 4">Gr42</strain>
        <strain evidence="2 3">IE4868</strain>
    </source>
</reference>
<dbReference type="Proteomes" id="UP000295507">
    <property type="component" value="Unassembled WGS sequence"/>
</dbReference>
<accession>A0A4R3QIF2</accession>
<evidence type="ECO:0000313" key="1">
    <source>
        <dbReference type="EMBL" id="TCU21351.1"/>
    </source>
</evidence>
<dbReference type="EMBL" id="SMBJ01000011">
    <property type="protein sequence ID" value="TCU21351.1"/>
    <property type="molecule type" value="Genomic_DNA"/>
</dbReference>
<dbReference type="Proteomes" id="UP000295547">
    <property type="component" value="Unassembled WGS sequence"/>
</dbReference>
<dbReference type="EMBL" id="SMBK01000019">
    <property type="protein sequence ID" value="TCU32658.1"/>
    <property type="molecule type" value="Genomic_DNA"/>
</dbReference>
<name>A0A4R3QIF2_9HYPH</name>
<dbReference type="AlphaFoldDB" id="A0A4R3QIF2"/>
<organism evidence="1 4">
    <name type="scientific">Rhizobium azibense</name>
    <dbReference type="NCBI Taxonomy" id="1136135"/>
    <lineage>
        <taxon>Bacteria</taxon>
        <taxon>Pseudomonadati</taxon>
        <taxon>Pseudomonadota</taxon>
        <taxon>Alphaproteobacteria</taxon>
        <taxon>Hyphomicrobiales</taxon>
        <taxon>Rhizobiaceae</taxon>
        <taxon>Rhizobium/Agrobacterium group</taxon>
        <taxon>Rhizobium</taxon>
    </lineage>
</organism>
<proteinExistence type="predicted"/>
<evidence type="ECO:0000313" key="4">
    <source>
        <dbReference type="Proteomes" id="UP000295547"/>
    </source>
</evidence>
<protein>
    <submittedName>
        <fullName evidence="1">Uncharacterized protein</fullName>
    </submittedName>
</protein>
<evidence type="ECO:0000313" key="2">
    <source>
        <dbReference type="EMBL" id="TCU32658.1"/>
    </source>
</evidence>
<gene>
    <name evidence="2" type="ORF">EV129_119105</name>
    <name evidence="1" type="ORF">EV130_111208</name>
</gene>
<evidence type="ECO:0000313" key="3">
    <source>
        <dbReference type="Proteomes" id="UP000295507"/>
    </source>
</evidence>